<sequence length="438" mass="47181">MQNLENNQKQSNMQKVALTALAGTSIEWYDFFLYGAAAALIFPTAFFGEMPPTTALLLSLLTFAAGFIARPIGGIIFGHFGDKVGRKKTLISALMLMGISSTLIGLLPTYAMIGVAAPILLTSLRFAQGLAIGGQWGGAMLLVTESAPSNQRGYYGAFAQAGAPIGVILANLALIITSALVSEEFFNTWGWRIPFLASAVLILISMYIQLNLEDTDAFKALVDNKGVQSDENIKKSPVIEAIKKYPKRIFLAAGAFLSVQVTFYILIAFMLAYGVTSANMARDDMLAAVLIASAIMVPIQFVFSSYSDRHGRKGIFMLGAVLTGIWAFAIFPLVDTGNFYLIVLAITGGLVFLAMMYGPQAAFFTELFSTEVRYSGATLGYQFGAIVGGAFAPTIAVKLWTEFDIIWVSAYIALASLLTLISVMALTETYQSDLNNTD</sequence>
<keyword evidence="4 7" id="KW-0812">Transmembrane</keyword>
<dbReference type="InterPro" id="IPR036259">
    <property type="entry name" value="MFS_trans_sf"/>
</dbReference>
<feature type="transmembrane region" description="Helical" evidence="7">
    <location>
        <begin position="285"/>
        <end position="303"/>
    </location>
</feature>
<dbReference type="CDD" id="cd17369">
    <property type="entry name" value="MFS_ShiA_like"/>
    <property type="match status" value="1"/>
</dbReference>
<feature type="transmembrane region" description="Helical" evidence="7">
    <location>
        <begin position="90"/>
        <end position="120"/>
    </location>
</feature>
<evidence type="ECO:0000256" key="6">
    <source>
        <dbReference type="ARBA" id="ARBA00023136"/>
    </source>
</evidence>
<feature type="transmembrane region" description="Helical" evidence="7">
    <location>
        <begin position="249"/>
        <end position="273"/>
    </location>
</feature>
<evidence type="ECO:0000256" key="5">
    <source>
        <dbReference type="ARBA" id="ARBA00022989"/>
    </source>
</evidence>
<evidence type="ECO:0000313" key="9">
    <source>
        <dbReference type="EMBL" id="RZO25202.1"/>
    </source>
</evidence>
<evidence type="ECO:0000256" key="2">
    <source>
        <dbReference type="ARBA" id="ARBA00022448"/>
    </source>
</evidence>
<feature type="transmembrane region" description="Helical" evidence="7">
    <location>
        <begin position="31"/>
        <end position="48"/>
    </location>
</feature>
<evidence type="ECO:0000256" key="7">
    <source>
        <dbReference type="SAM" id="Phobius"/>
    </source>
</evidence>
<dbReference type="PANTHER" id="PTHR43045">
    <property type="entry name" value="SHIKIMATE TRANSPORTER"/>
    <property type="match status" value="1"/>
</dbReference>
<proteinExistence type="predicted"/>
<organism evidence="9 10">
    <name type="scientific">SAR86 cluster bacterium</name>
    <dbReference type="NCBI Taxonomy" id="2030880"/>
    <lineage>
        <taxon>Bacteria</taxon>
        <taxon>Pseudomonadati</taxon>
        <taxon>Pseudomonadota</taxon>
        <taxon>Gammaproteobacteria</taxon>
        <taxon>SAR86 cluster</taxon>
    </lineage>
</organism>
<dbReference type="SUPFAM" id="SSF103473">
    <property type="entry name" value="MFS general substrate transporter"/>
    <property type="match status" value="1"/>
</dbReference>
<feature type="transmembrane region" description="Helical" evidence="7">
    <location>
        <begin position="315"/>
        <end position="333"/>
    </location>
</feature>
<keyword evidence="3" id="KW-1003">Cell membrane</keyword>
<name>A0A520MVD3_9GAMM</name>
<keyword evidence="5 7" id="KW-1133">Transmembrane helix</keyword>
<comment type="caution">
    <text evidence="9">The sequence shown here is derived from an EMBL/GenBank/DDBJ whole genome shotgun (WGS) entry which is preliminary data.</text>
</comment>
<feature type="transmembrane region" description="Helical" evidence="7">
    <location>
        <begin position="54"/>
        <end position="78"/>
    </location>
</feature>
<evidence type="ECO:0000259" key="8">
    <source>
        <dbReference type="PROSITE" id="PS50850"/>
    </source>
</evidence>
<accession>A0A520MVD3</accession>
<dbReference type="EMBL" id="SHBG01000009">
    <property type="protein sequence ID" value="RZO25202.1"/>
    <property type="molecule type" value="Genomic_DNA"/>
</dbReference>
<dbReference type="GO" id="GO:0022857">
    <property type="term" value="F:transmembrane transporter activity"/>
    <property type="evidence" value="ECO:0007669"/>
    <property type="project" value="InterPro"/>
</dbReference>
<evidence type="ECO:0000256" key="4">
    <source>
        <dbReference type="ARBA" id="ARBA00022692"/>
    </source>
</evidence>
<dbReference type="InterPro" id="IPR011701">
    <property type="entry name" value="MFS"/>
</dbReference>
<dbReference type="PROSITE" id="PS50850">
    <property type="entry name" value="MFS"/>
    <property type="match status" value="1"/>
</dbReference>
<feature type="transmembrane region" description="Helical" evidence="7">
    <location>
        <begin position="405"/>
        <end position="426"/>
    </location>
</feature>
<feature type="transmembrane region" description="Helical" evidence="7">
    <location>
        <begin position="155"/>
        <end position="181"/>
    </location>
</feature>
<evidence type="ECO:0000256" key="3">
    <source>
        <dbReference type="ARBA" id="ARBA00022475"/>
    </source>
</evidence>
<feature type="transmembrane region" description="Helical" evidence="7">
    <location>
        <begin position="339"/>
        <end position="358"/>
    </location>
</feature>
<comment type="subcellular location">
    <subcellularLocation>
        <location evidence="1">Cell membrane</location>
        <topology evidence="1">Multi-pass membrane protein</topology>
    </subcellularLocation>
</comment>
<dbReference type="PANTHER" id="PTHR43045:SF1">
    <property type="entry name" value="SHIKIMATE TRANSPORTER"/>
    <property type="match status" value="1"/>
</dbReference>
<dbReference type="Proteomes" id="UP000315498">
    <property type="component" value="Unassembled WGS sequence"/>
</dbReference>
<protein>
    <submittedName>
        <fullName evidence="9">MFS transporter</fullName>
    </submittedName>
</protein>
<dbReference type="AlphaFoldDB" id="A0A520MVD3"/>
<reference evidence="9 10" key="1">
    <citation type="submission" date="2019-02" db="EMBL/GenBank/DDBJ databases">
        <title>Prokaryotic population dynamics and viral predation in marine succession experiment using metagenomics: the confinement effect.</title>
        <authorList>
            <person name="Haro-Moreno J.M."/>
            <person name="Rodriguez-Valera F."/>
            <person name="Lopez-Perez M."/>
        </authorList>
    </citation>
    <scope>NUCLEOTIDE SEQUENCE [LARGE SCALE GENOMIC DNA]</scope>
    <source>
        <strain evidence="9">MED-G161</strain>
    </source>
</reference>
<gene>
    <name evidence="9" type="ORF">EVA94_01500</name>
</gene>
<dbReference type="Gene3D" id="1.20.1250.20">
    <property type="entry name" value="MFS general substrate transporter like domains"/>
    <property type="match status" value="1"/>
</dbReference>
<keyword evidence="2" id="KW-0813">Transport</keyword>
<feature type="transmembrane region" description="Helical" evidence="7">
    <location>
        <begin position="379"/>
        <end position="399"/>
    </location>
</feature>
<evidence type="ECO:0000256" key="1">
    <source>
        <dbReference type="ARBA" id="ARBA00004651"/>
    </source>
</evidence>
<feature type="transmembrane region" description="Helical" evidence="7">
    <location>
        <begin position="193"/>
        <end position="210"/>
    </location>
</feature>
<dbReference type="Pfam" id="PF07690">
    <property type="entry name" value="MFS_1"/>
    <property type="match status" value="1"/>
</dbReference>
<dbReference type="InterPro" id="IPR020846">
    <property type="entry name" value="MFS_dom"/>
</dbReference>
<evidence type="ECO:0000313" key="10">
    <source>
        <dbReference type="Proteomes" id="UP000315498"/>
    </source>
</evidence>
<keyword evidence="6 7" id="KW-0472">Membrane</keyword>
<feature type="domain" description="Major facilitator superfamily (MFS) profile" evidence="8">
    <location>
        <begin position="16"/>
        <end position="428"/>
    </location>
</feature>
<dbReference type="GO" id="GO:0005886">
    <property type="term" value="C:plasma membrane"/>
    <property type="evidence" value="ECO:0007669"/>
    <property type="project" value="UniProtKB-SubCell"/>
</dbReference>